<dbReference type="OMA" id="MECITTF"/>
<evidence type="ECO:0000313" key="2">
    <source>
        <dbReference type="EnsemblPlants" id="AUR62035528-RA:cds"/>
    </source>
</evidence>
<name>A0A803MUL6_CHEQI</name>
<keyword evidence="3" id="KW-1185">Reference proteome</keyword>
<dbReference type="AlphaFoldDB" id="A0A803MUL6"/>
<dbReference type="PANTHER" id="PTHR46890:SF1">
    <property type="entry name" value="REVERSE TRANSCRIPTASE DOMAIN-CONTAINING PROTEIN"/>
    <property type="match status" value="1"/>
</dbReference>
<reference evidence="2" key="2">
    <citation type="submission" date="2021-03" db="UniProtKB">
        <authorList>
            <consortium name="EnsemblPlants"/>
        </authorList>
    </citation>
    <scope>IDENTIFICATION</scope>
</reference>
<evidence type="ECO:0000259" key="1">
    <source>
        <dbReference type="PROSITE" id="PS50878"/>
    </source>
</evidence>
<dbReference type="SUPFAM" id="SSF56672">
    <property type="entry name" value="DNA/RNA polymerases"/>
    <property type="match status" value="1"/>
</dbReference>
<proteinExistence type="predicted"/>
<dbReference type="Gramene" id="AUR62035528-RA">
    <property type="protein sequence ID" value="AUR62035528-RA:cds"/>
    <property type="gene ID" value="AUR62035528"/>
</dbReference>
<sequence length="146" mass="17018">MSDNCFIAHEILNKVKSKRKSNRFEGILKIDLSKAYDRVRWDFIDKILQHMRFPPRFPPTWRQWIMECITTFTYAILINGEPTPFFTPKVDLRQGDPLSPYLFILVMEVLSKKLLALQSSNAIQGIKVARTAPAINHLFFADDTLF</sequence>
<feature type="domain" description="Reverse transcriptase" evidence="1">
    <location>
        <begin position="1"/>
        <end position="146"/>
    </location>
</feature>
<dbReference type="EnsemblPlants" id="AUR62035528-RA">
    <property type="protein sequence ID" value="AUR62035528-RA:cds"/>
    <property type="gene ID" value="AUR62035528"/>
</dbReference>
<protein>
    <recommendedName>
        <fullName evidence="1">Reverse transcriptase domain-containing protein</fullName>
    </recommendedName>
</protein>
<dbReference type="InterPro" id="IPR000477">
    <property type="entry name" value="RT_dom"/>
</dbReference>
<dbReference type="PANTHER" id="PTHR46890">
    <property type="entry name" value="NON-LTR RETROLELEMENT REVERSE TRANSCRIPTASE-LIKE PROTEIN-RELATED"/>
    <property type="match status" value="1"/>
</dbReference>
<organism evidence="2 3">
    <name type="scientific">Chenopodium quinoa</name>
    <name type="common">Quinoa</name>
    <dbReference type="NCBI Taxonomy" id="63459"/>
    <lineage>
        <taxon>Eukaryota</taxon>
        <taxon>Viridiplantae</taxon>
        <taxon>Streptophyta</taxon>
        <taxon>Embryophyta</taxon>
        <taxon>Tracheophyta</taxon>
        <taxon>Spermatophyta</taxon>
        <taxon>Magnoliopsida</taxon>
        <taxon>eudicotyledons</taxon>
        <taxon>Gunneridae</taxon>
        <taxon>Pentapetalae</taxon>
        <taxon>Caryophyllales</taxon>
        <taxon>Chenopodiaceae</taxon>
        <taxon>Chenopodioideae</taxon>
        <taxon>Atripliceae</taxon>
        <taxon>Chenopodium</taxon>
    </lineage>
</organism>
<dbReference type="Proteomes" id="UP000596660">
    <property type="component" value="Unplaced"/>
</dbReference>
<dbReference type="Pfam" id="PF00078">
    <property type="entry name" value="RVT_1"/>
    <property type="match status" value="1"/>
</dbReference>
<dbReference type="PROSITE" id="PS50878">
    <property type="entry name" value="RT_POL"/>
    <property type="match status" value="1"/>
</dbReference>
<evidence type="ECO:0000313" key="3">
    <source>
        <dbReference type="Proteomes" id="UP000596660"/>
    </source>
</evidence>
<reference evidence="2" key="1">
    <citation type="journal article" date="2017" name="Nature">
        <title>The genome of Chenopodium quinoa.</title>
        <authorList>
            <person name="Jarvis D.E."/>
            <person name="Ho Y.S."/>
            <person name="Lightfoot D.J."/>
            <person name="Schmoeckel S.M."/>
            <person name="Li B."/>
            <person name="Borm T.J.A."/>
            <person name="Ohyanagi H."/>
            <person name="Mineta K."/>
            <person name="Michell C.T."/>
            <person name="Saber N."/>
            <person name="Kharbatia N.M."/>
            <person name="Rupper R.R."/>
            <person name="Sharp A.R."/>
            <person name="Dally N."/>
            <person name="Boughton B.A."/>
            <person name="Woo Y.H."/>
            <person name="Gao G."/>
            <person name="Schijlen E.G.W.M."/>
            <person name="Guo X."/>
            <person name="Momin A.A."/>
            <person name="Negrao S."/>
            <person name="Al-Babili S."/>
            <person name="Gehring C."/>
            <person name="Roessner U."/>
            <person name="Jung C."/>
            <person name="Murphy K."/>
            <person name="Arold S.T."/>
            <person name="Gojobori T."/>
            <person name="van der Linden C.G."/>
            <person name="van Loo E.N."/>
            <person name="Jellen E.N."/>
            <person name="Maughan P.J."/>
            <person name="Tester M."/>
        </authorList>
    </citation>
    <scope>NUCLEOTIDE SEQUENCE [LARGE SCALE GENOMIC DNA]</scope>
    <source>
        <strain evidence="2">cv. PI 614886</strain>
    </source>
</reference>
<dbReference type="InterPro" id="IPR052343">
    <property type="entry name" value="Retrotransposon-Effector_Assoc"/>
</dbReference>
<dbReference type="InterPro" id="IPR043502">
    <property type="entry name" value="DNA/RNA_pol_sf"/>
</dbReference>
<accession>A0A803MUL6</accession>